<keyword evidence="5" id="KW-0408">Iron</keyword>
<dbReference type="SUPFAM" id="SSF109604">
    <property type="entry name" value="HD-domain/PDEase-like"/>
    <property type="match status" value="1"/>
</dbReference>
<sequence>MGVVEEAEILARAYGVDVREARLAGLLHDWDKAYDDEEIRERVRELGLRVNPWILEHQPRLLHGPTAAAALGREYPAIPAGILQAIERHTTGEIDMTPLDMVLYCADALEPNRRFGRVDELRAQIGRVTLEELYVAVLGYWTILIIEQGKTLHPRTVDIWNAYAVKNEKPYINAKRKERK</sequence>
<evidence type="ECO:0000256" key="4">
    <source>
        <dbReference type="ARBA" id="ARBA00022801"/>
    </source>
</evidence>
<keyword evidence="2" id="KW-0479">Metal-binding</keyword>
<evidence type="ECO:0000259" key="7">
    <source>
        <dbReference type="Pfam" id="PF01966"/>
    </source>
</evidence>
<evidence type="ECO:0000256" key="6">
    <source>
        <dbReference type="ARBA" id="ARBA00049417"/>
    </source>
</evidence>
<organism evidence="8 9">
    <name type="scientific">Ellagibacter isourolithinifaciens</name>
    <dbReference type="NCBI Taxonomy" id="2137581"/>
    <lineage>
        <taxon>Bacteria</taxon>
        <taxon>Bacillati</taxon>
        <taxon>Actinomycetota</taxon>
        <taxon>Coriobacteriia</taxon>
        <taxon>Eggerthellales</taxon>
        <taxon>Eggerthellaceae</taxon>
        <taxon>Ellagibacter</taxon>
    </lineage>
</organism>
<dbReference type="GO" id="GO:0008803">
    <property type="term" value="F:bis(5'-nucleosyl)-tetraphosphatase (symmetrical) activity"/>
    <property type="evidence" value="ECO:0007669"/>
    <property type="project" value="UniProtKB-EC"/>
</dbReference>
<name>A0A6N6NN73_9ACTN</name>
<dbReference type="InterPro" id="IPR051094">
    <property type="entry name" value="Diverse_Catalytic_Enzymes"/>
</dbReference>
<feature type="domain" description="HD" evidence="7">
    <location>
        <begin position="2"/>
        <end position="111"/>
    </location>
</feature>
<comment type="catalytic activity">
    <reaction evidence="6">
        <text>P(1),P(4)-bis(5'-adenosyl) tetraphosphate + H2O = 2 ADP + 2 H(+)</text>
        <dbReference type="Rhea" id="RHEA:24252"/>
        <dbReference type="ChEBI" id="CHEBI:15377"/>
        <dbReference type="ChEBI" id="CHEBI:15378"/>
        <dbReference type="ChEBI" id="CHEBI:58141"/>
        <dbReference type="ChEBI" id="CHEBI:456216"/>
        <dbReference type="EC" id="3.6.1.41"/>
    </reaction>
</comment>
<keyword evidence="3" id="KW-0547">Nucleotide-binding</keyword>
<evidence type="ECO:0000313" key="9">
    <source>
        <dbReference type="Proteomes" id="UP000468668"/>
    </source>
</evidence>
<dbReference type="PANTHER" id="PTHR35795">
    <property type="entry name" value="SLR1885 PROTEIN"/>
    <property type="match status" value="1"/>
</dbReference>
<reference evidence="8 9" key="1">
    <citation type="submission" date="2019-09" db="EMBL/GenBank/DDBJ databases">
        <title>Whole genome shotgun sequencing (WGS) of Ellagibacter isourolithinifaciens DSM 104140(T) and Adlercreutzia muris DSM 29508(T).</title>
        <authorList>
            <person name="Stoll D.A."/>
            <person name="Danylec N."/>
            <person name="Huch M."/>
        </authorList>
    </citation>
    <scope>NUCLEOTIDE SEQUENCE [LARGE SCALE GENOMIC DNA]</scope>
    <source>
        <strain evidence="8 9">DSM 104140</strain>
    </source>
</reference>
<dbReference type="PANTHER" id="PTHR35795:SF1">
    <property type="entry name" value="BIS(5'-NUCLEOSYL)-TETRAPHOSPHATASE, SYMMETRICAL"/>
    <property type="match status" value="1"/>
</dbReference>
<accession>A0A6N6NN73</accession>
<gene>
    <name evidence="8" type="ORF">F8C90_02905</name>
</gene>
<dbReference type="InterPro" id="IPR006674">
    <property type="entry name" value="HD_domain"/>
</dbReference>
<dbReference type="NCBIfam" id="TIGR00488">
    <property type="entry name" value="bis(5'-nucleosyl)-tetraphosphatase (symmetrical) YqeK"/>
    <property type="match status" value="1"/>
</dbReference>
<dbReference type="InterPro" id="IPR003607">
    <property type="entry name" value="HD/PDEase_dom"/>
</dbReference>
<dbReference type="OrthoDB" id="3172589at2"/>
<evidence type="ECO:0000256" key="2">
    <source>
        <dbReference type="ARBA" id="ARBA00022723"/>
    </source>
</evidence>
<comment type="caution">
    <text evidence="8">The sequence shown here is derived from an EMBL/GenBank/DDBJ whole genome shotgun (WGS) entry which is preliminary data.</text>
</comment>
<keyword evidence="9" id="KW-1185">Reference proteome</keyword>
<dbReference type="Proteomes" id="UP000468668">
    <property type="component" value="Unassembled WGS sequence"/>
</dbReference>
<evidence type="ECO:0000256" key="3">
    <source>
        <dbReference type="ARBA" id="ARBA00022741"/>
    </source>
</evidence>
<evidence type="ECO:0000256" key="5">
    <source>
        <dbReference type="ARBA" id="ARBA00023004"/>
    </source>
</evidence>
<evidence type="ECO:0000256" key="1">
    <source>
        <dbReference type="ARBA" id="ARBA00012506"/>
    </source>
</evidence>
<evidence type="ECO:0000313" key="8">
    <source>
        <dbReference type="EMBL" id="KAB1641833.1"/>
    </source>
</evidence>
<protein>
    <recommendedName>
        <fullName evidence="1">bis(5'-nucleosyl)-tetraphosphatase (symmetrical)</fullName>
        <ecNumber evidence="1">3.6.1.41</ecNumber>
    </recommendedName>
</protein>
<dbReference type="GO" id="GO:0000166">
    <property type="term" value="F:nucleotide binding"/>
    <property type="evidence" value="ECO:0007669"/>
    <property type="project" value="UniProtKB-KW"/>
</dbReference>
<dbReference type="GO" id="GO:0046872">
    <property type="term" value="F:metal ion binding"/>
    <property type="evidence" value="ECO:0007669"/>
    <property type="project" value="UniProtKB-KW"/>
</dbReference>
<dbReference type="CDD" id="cd00077">
    <property type="entry name" value="HDc"/>
    <property type="match status" value="1"/>
</dbReference>
<dbReference type="AlphaFoldDB" id="A0A6N6NN73"/>
<keyword evidence="4" id="KW-0378">Hydrolase</keyword>
<proteinExistence type="predicted"/>
<dbReference type="Pfam" id="PF01966">
    <property type="entry name" value="HD"/>
    <property type="match status" value="1"/>
</dbReference>
<dbReference type="EC" id="3.6.1.41" evidence="1"/>
<dbReference type="EMBL" id="WAJR01000004">
    <property type="protein sequence ID" value="KAB1641833.1"/>
    <property type="molecule type" value="Genomic_DNA"/>
</dbReference>
<dbReference type="InterPro" id="IPR005249">
    <property type="entry name" value="YqeK"/>
</dbReference>
<dbReference type="Gene3D" id="1.10.3210.10">
    <property type="entry name" value="Hypothetical protein af1432"/>
    <property type="match status" value="1"/>
</dbReference>